<comment type="caution">
    <text evidence="1">The sequence shown here is derived from an EMBL/GenBank/DDBJ whole genome shotgun (WGS) entry which is preliminary data.</text>
</comment>
<dbReference type="EMBL" id="AGNL01004998">
    <property type="protein sequence ID" value="EJK72984.1"/>
    <property type="molecule type" value="Genomic_DNA"/>
</dbReference>
<reference evidence="1 2" key="1">
    <citation type="journal article" date="2012" name="Genome Biol.">
        <title>Genome and low-iron response of an oceanic diatom adapted to chronic iron limitation.</title>
        <authorList>
            <person name="Lommer M."/>
            <person name="Specht M."/>
            <person name="Roy A.S."/>
            <person name="Kraemer L."/>
            <person name="Andreson R."/>
            <person name="Gutowska M.A."/>
            <person name="Wolf J."/>
            <person name="Bergner S.V."/>
            <person name="Schilhabel M.B."/>
            <person name="Klostermeier U.C."/>
            <person name="Beiko R.G."/>
            <person name="Rosenstiel P."/>
            <person name="Hippler M."/>
            <person name="Laroche J."/>
        </authorList>
    </citation>
    <scope>NUCLEOTIDE SEQUENCE [LARGE SCALE GENOMIC DNA]</scope>
    <source>
        <strain evidence="1 2">CCMP1005</strain>
    </source>
</reference>
<evidence type="ECO:0000313" key="1">
    <source>
        <dbReference type="EMBL" id="EJK72984.1"/>
    </source>
</evidence>
<dbReference type="Proteomes" id="UP000266841">
    <property type="component" value="Unassembled WGS sequence"/>
</dbReference>
<dbReference type="AlphaFoldDB" id="K0T796"/>
<evidence type="ECO:0000313" key="2">
    <source>
        <dbReference type="Proteomes" id="UP000266841"/>
    </source>
</evidence>
<keyword evidence="2" id="KW-1185">Reference proteome</keyword>
<accession>K0T796</accession>
<proteinExistence type="predicted"/>
<protein>
    <submittedName>
        <fullName evidence="1">Uncharacterized protein</fullName>
    </submittedName>
</protein>
<organism evidence="1 2">
    <name type="scientific">Thalassiosira oceanica</name>
    <name type="common">Marine diatom</name>
    <dbReference type="NCBI Taxonomy" id="159749"/>
    <lineage>
        <taxon>Eukaryota</taxon>
        <taxon>Sar</taxon>
        <taxon>Stramenopiles</taxon>
        <taxon>Ochrophyta</taxon>
        <taxon>Bacillariophyta</taxon>
        <taxon>Coscinodiscophyceae</taxon>
        <taxon>Thalassiosirophycidae</taxon>
        <taxon>Thalassiosirales</taxon>
        <taxon>Thalassiosiraceae</taxon>
        <taxon>Thalassiosira</taxon>
    </lineage>
</organism>
<name>K0T796_THAOC</name>
<feature type="non-terminal residue" evidence="1">
    <location>
        <position position="1"/>
    </location>
</feature>
<sequence length="48" mass="5405">KSQSKEKTCSSLLTPTPDLEYSPTLFSKKLVLPWRLIISIHSKGFDAL</sequence>
<gene>
    <name evidence="1" type="ORF">THAOC_05424</name>
</gene>